<feature type="transmembrane region" description="Helical" evidence="1">
    <location>
        <begin position="17"/>
        <end position="35"/>
    </location>
</feature>
<comment type="caution">
    <text evidence="2">The sequence shown here is derived from an EMBL/GenBank/DDBJ whole genome shotgun (WGS) entry which is preliminary data.</text>
</comment>
<organism evidence="2 3">
    <name type="scientific">Methanolobus tindarius DSM 2278</name>
    <dbReference type="NCBI Taxonomy" id="1090322"/>
    <lineage>
        <taxon>Archaea</taxon>
        <taxon>Methanobacteriati</taxon>
        <taxon>Methanobacteriota</taxon>
        <taxon>Stenosarchaea group</taxon>
        <taxon>Methanomicrobia</taxon>
        <taxon>Methanosarcinales</taxon>
        <taxon>Methanosarcinaceae</taxon>
        <taxon>Methanolobus</taxon>
    </lineage>
</organism>
<dbReference type="STRING" id="1090322.MettiDRAFT_2931"/>
<keyword evidence="1" id="KW-1133">Transmembrane helix</keyword>
<evidence type="ECO:0000256" key="1">
    <source>
        <dbReference type="SAM" id="Phobius"/>
    </source>
</evidence>
<evidence type="ECO:0000313" key="2">
    <source>
        <dbReference type="EMBL" id="ETA69431.1"/>
    </source>
</evidence>
<keyword evidence="1" id="KW-0472">Membrane</keyword>
<keyword evidence="3" id="KW-1185">Reference proteome</keyword>
<gene>
    <name evidence="2" type="ORF">MettiDRAFT_2931</name>
</gene>
<proteinExistence type="predicted"/>
<accession>W9E1D8</accession>
<dbReference type="EMBL" id="AZAJ01000001">
    <property type="protein sequence ID" value="ETA69431.1"/>
    <property type="molecule type" value="Genomic_DNA"/>
</dbReference>
<keyword evidence="1" id="KW-0812">Transmembrane</keyword>
<evidence type="ECO:0000313" key="3">
    <source>
        <dbReference type="Proteomes" id="UP000019483"/>
    </source>
</evidence>
<protein>
    <submittedName>
        <fullName evidence="2">Uncharacterized protein</fullName>
    </submittedName>
</protein>
<name>W9E1D8_METTI</name>
<dbReference type="AlphaFoldDB" id="W9E1D8"/>
<sequence length="251" mass="27989">MYVAGDTISDKKGNMKFVILAVGLVVLGSIFWVYGSFSLFGPKDLGVRYTHEDYVSALEKTGMQIEFEGMTGEELEEYKQNAEKKSINDYNFEFSDYQEKQFTLTAEESTALLNEIAPGFWWFDNLQVKVLPDGTMEGSSTADIGRLKTDLYSDVAGDVPIPLPDTLNIYSKGKISVTDNKLSGDPESFYLGAVPLSEKYLEEDSVNTMEEYFPRIYTVVPGLEINSLSSNSEGEFVFDGVIPQKVSVTKK</sequence>
<dbReference type="Proteomes" id="UP000019483">
    <property type="component" value="Unassembled WGS sequence"/>
</dbReference>
<reference evidence="2 3" key="1">
    <citation type="submission" date="2013-08" db="EMBL/GenBank/DDBJ databases">
        <authorList>
            <consortium name="DOE Joint Genome Institute"/>
            <person name="Eisen J."/>
            <person name="Huntemann M."/>
            <person name="Han J."/>
            <person name="Chen A."/>
            <person name="Kyrpides N."/>
            <person name="Mavromatis K."/>
            <person name="Markowitz V."/>
            <person name="Palaniappan K."/>
            <person name="Ivanova N."/>
            <person name="Schaumberg A."/>
            <person name="Pati A."/>
            <person name="Liolios K."/>
            <person name="Nordberg H.P."/>
            <person name="Cantor M.N."/>
            <person name="Hua S.X."/>
            <person name="Woyke T."/>
        </authorList>
    </citation>
    <scope>NUCLEOTIDE SEQUENCE [LARGE SCALE GENOMIC DNA]</scope>
    <source>
        <strain evidence="2 3">DSM 2278</strain>
    </source>
</reference>